<dbReference type="InterPro" id="IPR052336">
    <property type="entry name" value="MlaD_Phospholipid_Transporter"/>
</dbReference>
<dbReference type="AlphaFoldDB" id="A0A6J7JM79"/>
<sequence>MKKLILDRPWVLIMVAFFVALTVVIVKGRSQPHEVKAAFTAGVSLASGLDVQLDGVDVGKITKVQYEDGQAIVTLGIKDDQAWPLHEGTTASLRFGTTIGNGTRSVALEPGPKSAPEIPDGGIISRKNTRTPVEFDQVFNTLDASTRRRLRSMLDGTATALGGHQKGLQSGLRSAPSGVQTTGDLVGDLLSDETALKGLVSNTDRVTRTLGARRPVISDLVSVAARTFQAFGQRTANVQASLDRFAPTLDDARSTLDRSDSSLDKVDAAFQALEPGAKELPSLAKTANRALVRLEDVAPVAVTTLKTARNVAPRLRSLLDTGTPLMKPAAKALTTAAPMLDCVLPYTPDVVGFFTNWGSAGKNYDTLHHYARVYVREGLSSLNGLLPNSQAVTGLNSLGFNYQYAFPRPPGLNDGKPYFLPECGITKDSMDVTKDPERPR</sequence>
<dbReference type="PANTHER" id="PTHR33371">
    <property type="entry name" value="INTERMEMBRANE PHOSPHOLIPID TRANSPORT SYSTEM BINDING PROTEIN MLAD-RELATED"/>
    <property type="match status" value="1"/>
</dbReference>
<evidence type="ECO:0000313" key="4">
    <source>
        <dbReference type="EMBL" id="CAB4944485.1"/>
    </source>
</evidence>
<accession>A0A6J7JM79</accession>
<dbReference type="InterPro" id="IPR003399">
    <property type="entry name" value="Mce/MlaD"/>
</dbReference>
<name>A0A6J7JM79_9ZZZZ</name>
<keyword evidence="2" id="KW-1133">Transmembrane helix</keyword>
<dbReference type="EMBL" id="CAFBMK010000276">
    <property type="protein sequence ID" value="CAB4944485.1"/>
    <property type="molecule type" value="Genomic_DNA"/>
</dbReference>
<evidence type="ECO:0000256" key="2">
    <source>
        <dbReference type="SAM" id="Phobius"/>
    </source>
</evidence>
<feature type="transmembrane region" description="Helical" evidence="2">
    <location>
        <begin position="9"/>
        <end position="26"/>
    </location>
</feature>
<feature type="domain" description="Mce/MlaD" evidence="3">
    <location>
        <begin position="33"/>
        <end position="111"/>
    </location>
</feature>
<gene>
    <name evidence="4" type="ORF">UFOPK3564_03143</name>
</gene>
<dbReference type="PANTHER" id="PTHR33371:SF4">
    <property type="entry name" value="INTERMEMBRANE PHOSPHOLIPID TRANSPORT SYSTEM BINDING PROTEIN MLAD"/>
    <property type="match status" value="1"/>
</dbReference>
<evidence type="ECO:0000259" key="3">
    <source>
        <dbReference type="Pfam" id="PF02470"/>
    </source>
</evidence>
<keyword evidence="2" id="KW-0812">Transmembrane</keyword>
<keyword evidence="2" id="KW-0472">Membrane</keyword>
<organism evidence="4">
    <name type="scientific">freshwater metagenome</name>
    <dbReference type="NCBI Taxonomy" id="449393"/>
    <lineage>
        <taxon>unclassified sequences</taxon>
        <taxon>metagenomes</taxon>
        <taxon>ecological metagenomes</taxon>
    </lineage>
</organism>
<evidence type="ECO:0000256" key="1">
    <source>
        <dbReference type="SAM" id="MobiDB-lite"/>
    </source>
</evidence>
<reference evidence="4" key="1">
    <citation type="submission" date="2020-05" db="EMBL/GenBank/DDBJ databases">
        <authorList>
            <person name="Chiriac C."/>
            <person name="Salcher M."/>
            <person name="Ghai R."/>
            <person name="Kavagutti S V."/>
        </authorList>
    </citation>
    <scope>NUCLEOTIDE SEQUENCE</scope>
</reference>
<dbReference type="Pfam" id="PF02470">
    <property type="entry name" value="MlaD"/>
    <property type="match status" value="1"/>
</dbReference>
<feature type="region of interest" description="Disordered" evidence="1">
    <location>
        <begin position="107"/>
        <end position="127"/>
    </location>
</feature>
<proteinExistence type="predicted"/>
<protein>
    <submittedName>
        <fullName evidence="4">Unannotated protein</fullName>
    </submittedName>
</protein>